<feature type="binding site" evidence="4">
    <location>
        <position position="463"/>
    </location>
    <ligand>
        <name>substrate</name>
    </ligand>
</feature>
<reference evidence="8 9" key="1">
    <citation type="journal article" date="2011" name="J. Bacteriol.">
        <title>Genome sequence of 'Pedosphaera parvula' Ellin514, an aerobic Verrucomicrobial isolate from pasture soil.</title>
        <authorList>
            <person name="Kant R."/>
            <person name="van Passel M.W."/>
            <person name="Sangwan P."/>
            <person name="Palva A."/>
            <person name="Lucas S."/>
            <person name="Copeland A."/>
            <person name="Lapidus A."/>
            <person name="Glavina Del Rio T."/>
            <person name="Dalin E."/>
            <person name="Tice H."/>
            <person name="Bruce D."/>
            <person name="Goodwin L."/>
            <person name="Pitluck S."/>
            <person name="Chertkov O."/>
            <person name="Larimer F.W."/>
            <person name="Land M.L."/>
            <person name="Hauser L."/>
            <person name="Brettin T.S."/>
            <person name="Detter J.C."/>
            <person name="Han S."/>
            <person name="de Vos W.M."/>
            <person name="Janssen P.H."/>
            <person name="Smidt H."/>
        </authorList>
    </citation>
    <scope>NUCLEOTIDE SEQUENCE [LARGE SCALE GENOMIC DNA]</scope>
    <source>
        <strain evidence="8 9">Ellin514</strain>
    </source>
</reference>
<dbReference type="Pfam" id="PF09210">
    <property type="entry name" value="BE_C"/>
    <property type="match status" value="1"/>
</dbReference>
<evidence type="ECO:0000256" key="3">
    <source>
        <dbReference type="PIRSR" id="PIRSR640042-1"/>
    </source>
</evidence>
<dbReference type="InterPro" id="IPR011330">
    <property type="entry name" value="Glyco_hydro/deAcase_b/a-brl"/>
</dbReference>
<dbReference type="InterPro" id="IPR028995">
    <property type="entry name" value="Glyco_hydro_57/38_cen_sf"/>
</dbReference>
<dbReference type="CDD" id="cd10792">
    <property type="entry name" value="GH57N_AmyC_like"/>
    <property type="match status" value="1"/>
</dbReference>
<sequence length="524" mass="61182">MQGYLSLVLHAHLPFVRHPEYDKFLEENWLFEAITETYIPLIQVMDGWLRDGMDTRLTMTLSPTLCSMLLDPLLQDRYLGHLDSLIELAEKEALRTHWDDSLRPLAQMYQRRFIGIRDTYFSYGRNLVGAFRKFQEQGKLEIITSAATHALLPLMANHPQSIRAQILVARDHYRSCFGCDPRGIWLPECAYVEGVENVLQEANIRWFVIDTHGILHARPRPRYGVFAPIFTPNCIAAFGRDLESARQVWSKHEGYPGDVRYRDFYRDIGFDLDFDYVRPHLPDPNQRGFTGIKYHRISGDAPEKQAYDRDAALSMAAEHAGHFLGERIRQVQHLASIMDRPPILISPYDAELFGHWWYEGPEFLNYVVRKAYYDQKVFDLVTPHQYLCKHPTQQVATPSASSWGSEGYWNVWLNETNEWIYPHLHIAQERMTELARRYPQANGITLRALKQAGRELLLAQASDWPFIMRTGTSPDYAKKRVKDHILRFIALHEQLTTTSIDEAWLSKIEFMDNIFPDIDYRYWA</sequence>
<feature type="active site" description="Nucleophile" evidence="3">
    <location>
        <position position="188"/>
    </location>
</feature>
<dbReference type="SUPFAM" id="SSF88713">
    <property type="entry name" value="Glycoside hydrolase/deacetylase"/>
    <property type="match status" value="1"/>
</dbReference>
<evidence type="ECO:0000256" key="1">
    <source>
        <dbReference type="ARBA" id="ARBA00006821"/>
    </source>
</evidence>
<dbReference type="InterPro" id="IPR004300">
    <property type="entry name" value="Glyco_hydro_57_N"/>
</dbReference>
<dbReference type="OrthoDB" id="9803279at2"/>
<dbReference type="GO" id="GO:0003844">
    <property type="term" value="F:1,4-alpha-glucan branching enzyme activity"/>
    <property type="evidence" value="ECO:0007669"/>
    <property type="project" value="InterPro"/>
</dbReference>
<dbReference type="STRING" id="320771.Cflav_PD4078"/>
<evidence type="ECO:0000256" key="5">
    <source>
        <dbReference type="RuleBase" id="RU361196"/>
    </source>
</evidence>
<keyword evidence="2 5" id="KW-0119">Carbohydrate metabolism</keyword>
<gene>
    <name evidence="8" type="ORF">Cflav_PD4078</name>
</gene>
<evidence type="ECO:0000256" key="2">
    <source>
        <dbReference type="ARBA" id="ARBA00023277"/>
    </source>
</evidence>
<keyword evidence="9" id="KW-1185">Reference proteome</keyword>
<dbReference type="Gene3D" id="3.20.110.10">
    <property type="entry name" value="Glycoside hydrolase 38, N terminal domain"/>
    <property type="match status" value="1"/>
</dbReference>
<feature type="domain" description="1,4-alpha-glucan branching enzyme C-terminal" evidence="7">
    <location>
        <begin position="423"/>
        <end position="523"/>
    </location>
</feature>
<dbReference type="AlphaFoldDB" id="B9XGY8"/>
<dbReference type="PANTHER" id="PTHR41695:SF1">
    <property type="entry name" value="1,4-ALPHA-GLUCAN BRANCHING ENZYME TK1436"/>
    <property type="match status" value="1"/>
</dbReference>
<dbReference type="InterPro" id="IPR027291">
    <property type="entry name" value="Glyco_hydro_38_N_sf"/>
</dbReference>
<evidence type="ECO:0008006" key="10">
    <source>
        <dbReference type="Google" id="ProtNLM"/>
    </source>
</evidence>
<dbReference type="InterPro" id="IPR037090">
    <property type="entry name" value="57_glycoside_trans_central"/>
</dbReference>
<proteinExistence type="inferred from homology"/>
<dbReference type="EMBL" id="ABOX02000013">
    <property type="protein sequence ID" value="EEF60909.1"/>
    <property type="molecule type" value="Genomic_DNA"/>
</dbReference>
<comment type="similarity">
    <text evidence="1 5">Belongs to the glycosyl hydrolase 57 family.</text>
</comment>
<dbReference type="InterPro" id="IPR015293">
    <property type="entry name" value="BE_C"/>
</dbReference>
<dbReference type="Pfam" id="PF03065">
    <property type="entry name" value="Glyco_hydro_57"/>
    <property type="match status" value="1"/>
</dbReference>
<evidence type="ECO:0000313" key="9">
    <source>
        <dbReference type="Proteomes" id="UP000003688"/>
    </source>
</evidence>
<dbReference type="Proteomes" id="UP000003688">
    <property type="component" value="Unassembled WGS sequence"/>
</dbReference>
<evidence type="ECO:0000256" key="4">
    <source>
        <dbReference type="PIRSR" id="PIRSR640042-2"/>
    </source>
</evidence>
<dbReference type="GO" id="GO:0030979">
    <property type="term" value="P:alpha-glucan biosynthetic process"/>
    <property type="evidence" value="ECO:0007669"/>
    <property type="project" value="InterPro"/>
</dbReference>
<name>B9XGY8_PEDPL</name>
<feature type="binding site" evidence="4">
    <location>
        <position position="403"/>
    </location>
    <ligand>
        <name>substrate</name>
    </ligand>
</feature>
<evidence type="ECO:0000259" key="7">
    <source>
        <dbReference type="Pfam" id="PF09210"/>
    </source>
</evidence>
<evidence type="ECO:0000259" key="6">
    <source>
        <dbReference type="Pfam" id="PF03065"/>
    </source>
</evidence>
<accession>B9XGY8</accession>
<dbReference type="InterPro" id="IPR040042">
    <property type="entry name" value="Branching_enz_MT3115-like"/>
</dbReference>
<feature type="active site" description="Proton donor" evidence="3">
    <location>
        <position position="349"/>
    </location>
</feature>
<feature type="domain" description="Glycoside hydrolase family 57 N-terminal" evidence="6">
    <location>
        <begin position="7"/>
        <end position="394"/>
    </location>
</feature>
<dbReference type="GO" id="GO:0005576">
    <property type="term" value="C:extracellular region"/>
    <property type="evidence" value="ECO:0007669"/>
    <property type="project" value="TreeGrafter"/>
</dbReference>
<evidence type="ECO:0000313" key="8">
    <source>
        <dbReference type="EMBL" id="EEF60909.1"/>
    </source>
</evidence>
<protein>
    <recommendedName>
        <fullName evidence="10">Glycoside hydrolase family 57</fullName>
    </recommendedName>
</protein>
<comment type="caution">
    <text evidence="8">The sequence shown here is derived from an EMBL/GenBank/DDBJ whole genome shotgun (WGS) entry which is preliminary data.</text>
</comment>
<dbReference type="RefSeq" id="WP_007415084.1">
    <property type="nucleotide sequence ID" value="NZ_ABOX02000013.1"/>
</dbReference>
<feature type="binding site" evidence="4">
    <location>
        <position position="257"/>
    </location>
    <ligand>
        <name>substrate</name>
    </ligand>
</feature>
<dbReference type="Gene3D" id="1.20.1430.10">
    <property type="entry name" value="Families 57/38 glycoside transferase, middle domain"/>
    <property type="match status" value="1"/>
</dbReference>
<dbReference type="SUPFAM" id="SSF88688">
    <property type="entry name" value="Families 57/38 glycoside transferase middle domain"/>
    <property type="match status" value="1"/>
</dbReference>
<organism evidence="8 9">
    <name type="scientific">Pedosphaera parvula (strain Ellin514)</name>
    <dbReference type="NCBI Taxonomy" id="320771"/>
    <lineage>
        <taxon>Bacteria</taxon>
        <taxon>Pseudomonadati</taxon>
        <taxon>Verrucomicrobiota</taxon>
        <taxon>Pedosphaerae</taxon>
        <taxon>Pedosphaerales</taxon>
        <taxon>Pedosphaeraceae</taxon>
        <taxon>Pedosphaera</taxon>
    </lineage>
</organism>
<feature type="binding site" evidence="4">
    <location>
        <position position="240"/>
    </location>
    <ligand>
        <name>substrate</name>
    </ligand>
</feature>
<dbReference type="PANTHER" id="PTHR41695">
    <property type="entry name" value="1,4-ALPHA-GLUCAN BRANCHING ENZYME RV3031-RELATED"/>
    <property type="match status" value="1"/>
</dbReference>